<dbReference type="InterPro" id="IPR058792">
    <property type="entry name" value="Beta-barrel_RND_2"/>
</dbReference>
<protein>
    <submittedName>
        <fullName evidence="7">RND transporter</fullName>
    </submittedName>
</protein>
<evidence type="ECO:0000313" key="7">
    <source>
        <dbReference type="EMBL" id="KYF64918.1"/>
    </source>
</evidence>
<evidence type="ECO:0000259" key="4">
    <source>
        <dbReference type="Pfam" id="PF25917"/>
    </source>
</evidence>
<dbReference type="OrthoDB" id="176710at2"/>
<name>A0A150QBF3_SORCE</name>
<evidence type="ECO:0000256" key="1">
    <source>
        <dbReference type="ARBA" id="ARBA00009477"/>
    </source>
</evidence>
<sequence length="430" mass="45262">MWIARPALRHLPTSARCTPSPSQVSWTMRIAIFAVLLQGLGCGKGESAQREGAKAESGGKAERPAPDVKEVTLAPVTELDVEQTIDISGTLDADEQVTVGAKVPGRLASISVDLASPVQRDQVIAQLETRDYELRIEQAAAALAQSRAQLGLPQDGPDTELDVESTAIVREALATLKEAQANQVRARNLAREGLMSGMDLDAAEAAAVRAETAVQSAREEVRIREAAVRQRRSELRMARQQLTDAVVRSPIDGIVQVRRASVGQFLAAGAPIADIVRVDPLRLRVALPETEAAGVRAGQQVRVTVPGDTAVHAGTVARLAPAIDPQSRTLLVESDIKNPGHLRPGSLVNAQIVVSAKPAPSVPATAIVRFAGLSKVITVEDGKAKEKQVVTGKAAGDRVEIVSGVAVGESVVARPGSLQQGQPVRVVEGS</sequence>
<feature type="domain" description="YknX-like C-terminal permuted SH3-like" evidence="6">
    <location>
        <begin position="361"/>
        <end position="426"/>
    </location>
</feature>
<feature type="compositionally biased region" description="Basic and acidic residues" evidence="3">
    <location>
        <begin position="47"/>
        <end position="65"/>
    </location>
</feature>
<dbReference type="PANTHER" id="PTHR30469">
    <property type="entry name" value="MULTIDRUG RESISTANCE PROTEIN MDTA"/>
    <property type="match status" value="1"/>
</dbReference>
<organism evidence="7 8">
    <name type="scientific">Sorangium cellulosum</name>
    <name type="common">Polyangium cellulosum</name>
    <dbReference type="NCBI Taxonomy" id="56"/>
    <lineage>
        <taxon>Bacteria</taxon>
        <taxon>Pseudomonadati</taxon>
        <taxon>Myxococcota</taxon>
        <taxon>Polyangia</taxon>
        <taxon>Polyangiales</taxon>
        <taxon>Polyangiaceae</taxon>
        <taxon>Sorangium</taxon>
    </lineage>
</organism>
<dbReference type="PANTHER" id="PTHR30469:SF38">
    <property type="entry name" value="HLYD FAMILY SECRETION PROTEIN"/>
    <property type="match status" value="1"/>
</dbReference>
<evidence type="ECO:0000313" key="8">
    <source>
        <dbReference type="Proteomes" id="UP000075260"/>
    </source>
</evidence>
<dbReference type="SUPFAM" id="SSF111369">
    <property type="entry name" value="HlyD-like secretion proteins"/>
    <property type="match status" value="2"/>
</dbReference>
<dbReference type="GO" id="GO:1990281">
    <property type="term" value="C:efflux pump complex"/>
    <property type="evidence" value="ECO:0007669"/>
    <property type="project" value="TreeGrafter"/>
</dbReference>
<dbReference type="Gene3D" id="2.40.50.100">
    <property type="match status" value="1"/>
</dbReference>
<dbReference type="NCBIfam" id="TIGR01730">
    <property type="entry name" value="RND_mfp"/>
    <property type="match status" value="1"/>
</dbReference>
<dbReference type="Pfam" id="PF25989">
    <property type="entry name" value="YknX_C"/>
    <property type="match status" value="1"/>
</dbReference>
<dbReference type="Gene3D" id="2.40.30.170">
    <property type="match status" value="1"/>
</dbReference>
<feature type="region of interest" description="Disordered" evidence="3">
    <location>
        <begin position="46"/>
        <end position="65"/>
    </location>
</feature>
<evidence type="ECO:0000259" key="5">
    <source>
        <dbReference type="Pfam" id="PF25954"/>
    </source>
</evidence>
<comment type="caution">
    <text evidence="7">The sequence shown here is derived from an EMBL/GenBank/DDBJ whole genome shotgun (WGS) entry which is preliminary data.</text>
</comment>
<dbReference type="AlphaFoldDB" id="A0A150QBF3"/>
<dbReference type="EMBL" id="JEMA01000875">
    <property type="protein sequence ID" value="KYF64918.1"/>
    <property type="molecule type" value="Genomic_DNA"/>
</dbReference>
<evidence type="ECO:0000256" key="3">
    <source>
        <dbReference type="SAM" id="MobiDB-lite"/>
    </source>
</evidence>
<accession>A0A150QBF3</accession>
<evidence type="ECO:0000256" key="2">
    <source>
        <dbReference type="SAM" id="Coils"/>
    </source>
</evidence>
<feature type="domain" description="Multidrug resistance protein MdtA-like barrel-sandwich hybrid" evidence="4">
    <location>
        <begin position="95"/>
        <end position="275"/>
    </location>
</feature>
<proteinExistence type="inferred from homology"/>
<reference evidence="7 8" key="1">
    <citation type="submission" date="2014-02" db="EMBL/GenBank/DDBJ databases">
        <title>The small core and large imbalanced accessory genome model reveals a collaborative survival strategy of Sorangium cellulosum strains in nature.</title>
        <authorList>
            <person name="Han K."/>
            <person name="Peng R."/>
            <person name="Blom J."/>
            <person name="Li Y.-Z."/>
        </authorList>
    </citation>
    <scope>NUCLEOTIDE SEQUENCE [LARGE SCALE GENOMIC DNA]</scope>
    <source>
        <strain evidence="7 8">So0008-312</strain>
    </source>
</reference>
<dbReference type="Gene3D" id="2.40.420.20">
    <property type="match status" value="1"/>
</dbReference>
<gene>
    <name evidence="7" type="ORF">BE15_33315</name>
</gene>
<keyword evidence="2" id="KW-0175">Coiled coil</keyword>
<feature type="coiled-coil region" evidence="2">
    <location>
        <begin position="169"/>
        <end position="220"/>
    </location>
</feature>
<dbReference type="InterPro" id="IPR006143">
    <property type="entry name" value="RND_pump_MFP"/>
</dbReference>
<dbReference type="GO" id="GO:0015562">
    <property type="term" value="F:efflux transmembrane transporter activity"/>
    <property type="evidence" value="ECO:0007669"/>
    <property type="project" value="TreeGrafter"/>
</dbReference>
<feature type="domain" description="CusB-like beta-barrel" evidence="5">
    <location>
        <begin position="283"/>
        <end position="352"/>
    </location>
</feature>
<dbReference type="Gene3D" id="1.10.287.470">
    <property type="entry name" value="Helix hairpin bin"/>
    <property type="match status" value="1"/>
</dbReference>
<dbReference type="Proteomes" id="UP000075260">
    <property type="component" value="Unassembled WGS sequence"/>
</dbReference>
<evidence type="ECO:0000259" key="6">
    <source>
        <dbReference type="Pfam" id="PF25989"/>
    </source>
</evidence>
<comment type="similarity">
    <text evidence="1">Belongs to the membrane fusion protein (MFP) (TC 8.A.1) family.</text>
</comment>
<dbReference type="Pfam" id="PF25917">
    <property type="entry name" value="BSH_RND"/>
    <property type="match status" value="1"/>
</dbReference>
<dbReference type="Pfam" id="PF25954">
    <property type="entry name" value="Beta-barrel_RND_2"/>
    <property type="match status" value="1"/>
</dbReference>
<dbReference type="InterPro" id="IPR058637">
    <property type="entry name" value="YknX-like_C"/>
</dbReference>
<dbReference type="InterPro" id="IPR058625">
    <property type="entry name" value="MdtA-like_BSH"/>
</dbReference>